<organism evidence="1 2">
    <name type="scientific">Eiseniibacteriota bacterium</name>
    <dbReference type="NCBI Taxonomy" id="2212470"/>
    <lineage>
        <taxon>Bacteria</taxon>
        <taxon>Candidatus Eiseniibacteriota</taxon>
    </lineage>
</organism>
<dbReference type="Proteomes" id="UP000748308">
    <property type="component" value="Unassembled WGS sequence"/>
</dbReference>
<evidence type="ECO:0000313" key="1">
    <source>
        <dbReference type="EMBL" id="MBM3317266.1"/>
    </source>
</evidence>
<sequence length="107" mass="12080">MAALTLLLFVAALGLGGCATIGRDFPAARVGDIRLQQTTQEEIHAMFGEPWRVGVEDGQRTWTFARYRYKLFGQPNTRDLVVRFNDQGIVVSYTFNTTDLEEGLPRR</sequence>
<dbReference type="AlphaFoldDB" id="A0A938BQX6"/>
<gene>
    <name evidence="1" type="ORF">FJY75_05390</name>
</gene>
<protein>
    <recommendedName>
        <fullName evidence="3">Outer membrane protein assembly factor BamE</fullName>
    </recommendedName>
</protein>
<evidence type="ECO:0000313" key="2">
    <source>
        <dbReference type="Proteomes" id="UP000748308"/>
    </source>
</evidence>
<dbReference type="EMBL" id="VGIY01000098">
    <property type="protein sequence ID" value="MBM3317266.1"/>
    <property type="molecule type" value="Genomic_DNA"/>
</dbReference>
<accession>A0A938BQX6</accession>
<comment type="caution">
    <text evidence="1">The sequence shown here is derived from an EMBL/GenBank/DDBJ whole genome shotgun (WGS) entry which is preliminary data.</text>
</comment>
<evidence type="ECO:0008006" key="3">
    <source>
        <dbReference type="Google" id="ProtNLM"/>
    </source>
</evidence>
<proteinExistence type="predicted"/>
<name>A0A938BQX6_UNCEI</name>
<reference evidence="1" key="1">
    <citation type="submission" date="2019-03" db="EMBL/GenBank/DDBJ databases">
        <title>Lake Tanganyika Metagenome-Assembled Genomes (MAGs).</title>
        <authorList>
            <person name="Tran P."/>
        </authorList>
    </citation>
    <scope>NUCLEOTIDE SEQUENCE</scope>
    <source>
        <strain evidence="1">M_DeepCast_400m_m2_100</strain>
    </source>
</reference>